<dbReference type="EnsemblMetazoa" id="Aqu2.1.35904_001">
    <property type="protein sequence ID" value="Aqu2.1.35904_001"/>
    <property type="gene ID" value="Aqu2.1.35904"/>
</dbReference>
<evidence type="ECO:0000313" key="1">
    <source>
        <dbReference type="EnsemblMetazoa" id="Aqu2.1.35904_001"/>
    </source>
</evidence>
<dbReference type="AlphaFoldDB" id="A0A1X7V7X1"/>
<dbReference type="InParanoid" id="A0A1X7V7X1"/>
<organism evidence="1">
    <name type="scientific">Amphimedon queenslandica</name>
    <name type="common">Sponge</name>
    <dbReference type="NCBI Taxonomy" id="400682"/>
    <lineage>
        <taxon>Eukaryota</taxon>
        <taxon>Metazoa</taxon>
        <taxon>Porifera</taxon>
        <taxon>Demospongiae</taxon>
        <taxon>Heteroscleromorpha</taxon>
        <taxon>Haplosclerida</taxon>
        <taxon>Niphatidae</taxon>
        <taxon>Amphimedon</taxon>
    </lineage>
</organism>
<protein>
    <recommendedName>
        <fullName evidence="2">DDE Tnp4 domain-containing protein</fullName>
    </recommendedName>
</protein>
<sequence length="81" mass="9063">MLVARWRIFRRPIIAEPDHVVLYTKATIALHNFLRTTESFVYCPNGFIDAEDGAGNVINGTWRDDSSIVSGLESIGQIRGN</sequence>
<name>A0A1X7V7X1_AMPQE</name>
<dbReference type="OMA" id="CIFREPA"/>
<evidence type="ECO:0008006" key="2">
    <source>
        <dbReference type="Google" id="ProtNLM"/>
    </source>
</evidence>
<reference evidence="1" key="1">
    <citation type="submission" date="2017-05" db="UniProtKB">
        <authorList>
            <consortium name="EnsemblMetazoa"/>
        </authorList>
    </citation>
    <scope>IDENTIFICATION</scope>
</reference>
<accession>A0A1X7V7X1</accession>
<proteinExistence type="predicted"/>